<dbReference type="Gene3D" id="3.40.50.2300">
    <property type="match status" value="2"/>
</dbReference>
<protein>
    <submittedName>
        <fullName evidence="5">Substrate-binding domain-containing protein</fullName>
    </submittedName>
</protein>
<evidence type="ECO:0000259" key="4">
    <source>
        <dbReference type="PROSITE" id="PS50932"/>
    </source>
</evidence>
<dbReference type="InterPro" id="IPR046335">
    <property type="entry name" value="LacI/GalR-like_sensor"/>
</dbReference>
<dbReference type="InterPro" id="IPR010982">
    <property type="entry name" value="Lambda_DNA-bd_dom_sf"/>
</dbReference>
<dbReference type="RefSeq" id="WP_168835750.1">
    <property type="nucleotide sequence ID" value="NZ_JABAIK010000005.1"/>
</dbReference>
<gene>
    <name evidence="5" type="ORF">HGP28_07090</name>
</gene>
<dbReference type="PRINTS" id="PR00036">
    <property type="entry name" value="HTHLACI"/>
</dbReference>
<dbReference type="InterPro" id="IPR000843">
    <property type="entry name" value="HTH_LacI"/>
</dbReference>
<dbReference type="InterPro" id="IPR028082">
    <property type="entry name" value="Peripla_BP_I"/>
</dbReference>
<dbReference type="Proteomes" id="UP000535589">
    <property type="component" value="Unassembled WGS sequence"/>
</dbReference>
<feature type="domain" description="HTH lacI-type" evidence="4">
    <location>
        <begin position="2"/>
        <end position="56"/>
    </location>
</feature>
<evidence type="ECO:0000313" key="5">
    <source>
        <dbReference type="EMBL" id="NLS12669.1"/>
    </source>
</evidence>
<keyword evidence="3" id="KW-0804">Transcription</keyword>
<name>A0A7X8YGG5_9VIBR</name>
<dbReference type="Pfam" id="PF13377">
    <property type="entry name" value="Peripla_BP_3"/>
    <property type="match status" value="1"/>
</dbReference>
<keyword evidence="6" id="KW-1185">Reference proteome</keyword>
<dbReference type="PANTHER" id="PTHR30146">
    <property type="entry name" value="LACI-RELATED TRANSCRIPTIONAL REPRESSOR"/>
    <property type="match status" value="1"/>
</dbReference>
<dbReference type="PROSITE" id="PS00356">
    <property type="entry name" value="HTH_LACI_1"/>
    <property type="match status" value="1"/>
</dbReference>
<dbReference type="GO" id="GO:0003700">
    <property type="term" value="F:DNA-binding transcription factor activity"/>
    <property type="evidence" value="ECO:0007669"/>
    <property type="project" value="TreeGrafter"/>
</dbReference>
<reference evidence="5 6" key="1">
    <citation type="submission" date="2020-04" db="EMBL/GenBank/DDBJ databases">
        <title>Vibrio sp. SM6, a novel species isolated from seawater.</title>
        <authorList>
            <person name="Wang X."/>
        </authorList>
    </citation>
    <scope>NUCLEOTIDE SEQUENCE [LARGE SCALE GENOMIC DNA]</scope>
    <source>
        <strain evidence="5 6">SM6</strain>
    </source>
</reference>
<evidence type="ECO:0000256" key="3">
    <source>
        <dbReference type="ARBA" id="ARBA00023163"/>
    </source>
</evidence>
<dbReference type="CDD" id="cd06270">
    <property type="entry name" value="PBP1_GalS-like"/>
    <property type="match status" value="1"/>
</dbReference>
<dbReference type="AlphaFoldDB" id="A0A7X8YGG5"/>
<organism evidence="5 6">
    <name type="scientific">Vibrio agarilyticus</name>
    <dbReference type="NCBI Taxonomy" id="2726741"/>
    <lineage>
        <taxon>Bacteria</taxon>
        <taxon>Pseudomonadati</taxon>
        <taxon>Pseudomonadota</taxon>
        <taxon>Gammaproteobacteria</taxon>
        <taxon>Vibrionales</taxon>
        <taxon>Vibrionaceae</taxon>
        <taxon>Vibrio</taxon>
    </lineage>
</organism>
<dbReference type="Pfam" id="PF00356">
    <property type="entry name" value="LacI"/>
    <property type="match status" value="1"/>
</dbReference>
<dbReference type="Gene3D" id="1.10.260.40">
    <property type="entry name" value="lambda repressor-like DNA-binding domains"/>
    <property type="match status" value="1"/>
</dbReference>
<keyword evidence="1" id="KW-0805">Transcription regulation</keyword>
<dbReference type="SUPFAM" id="SSF47413">
    <property type="entry name" value="lambda repressor-like DNA-binding domains"/>
    <property type="match status" value="1"/>
</dbReference>
<dbReference type="SMART" id="SM00354">
    <property type="entry name" value="HTH_LACI"/>
    <property type="match status" value="1"/>
</dbReference>
<dbReference type="GO" id="GO:0000976">
    <property type="term" value="F:transcription cis-regulatory region binding"/>
    <property type="evidence" value="ECO:0007669"/>
    <property type="project" value="TreeGrafter"/>
</dbReference>
<comment type="caution">
    <text evidence="5">The sequence shown here is derived from an EMBL/GenBank/DDBJ whole genome shotgun (WGS) entry which is preliminary data.</text>
</comment>
<dbReference type="PROSITE" id="PS50932">
    <property type="entry name" value="HTH_LACI_2"/>
    <property type="match status" value="1"/>
</dbReference>
<evidence type="ECO:0000256" key="2">
    <source>
        <dbReference type="ARBA" id="ARBA00023125"/>
    </source>
</evidence>
<evidence type="ECO:0000313" key="6">
    <source>
        <dbReference type="Proteomes" id="UP000535589"/>
    </source>
</evidence>
<dbReference type="CDD" id="cd01392">
    <property type="entry name" value="HTH_LacI"/>
    <property type="match status" value="1"/>
</dbReference>
<proteinExistence type="predicted"/>
<keyword evidence="2" id="KW-0238">DNA-binding</keyword>
<dbReference type="PANTHER" id="PTHR30146:SF98">
    <property type="entry name" value="HTH-TYPE TRANSCRIPTIONAL REGULATOR GALR"/>
    <property type="match status" value="1"/>
</dbReference>
<accession>A0A7X8YGG5</accession>
<dbReference type="SUPFAM" id="SSF53822">
    <property type="entry name" value="Periplasmic binding protein-like I"/>
    <property type="match status" value="1"/>
</dbReference>
<evidence type="ECO:0000256" key="1">
    <source>
        <dbReference type="ARBA" id="ARBA00023015"/>
    </source>
</evidence>
<sequence>MATIKDVAKAAGVSVATVSRVVNHSPQVSQSALDAVTAAMKKLNYRPNAAARALVNQTTNYVGIVVNDASDPFFGMLITAVDKVIRQFDKQLLIGCGYHNANDERRALEFLINSGCESIILHAKGLSDQEIRDYCQRVRGLVIINRSVDGIEERCVSLDNYHGAFIATTHLIKQGHRQIACVASDQDIEDTHERIRGYSDALTQHGIALTQNYIESGTPTAEGGSTAMMNLLSKSLEITAVVAYNDYMAAGVFETLEENGLNVPENISVVGFDDALIAQFVRPRLTTVRYPIAIMAQHAAQLALALPSQNSTEITTSFTPTLVLRNSTATL</sequence>
<dbReference type="EMBL" id="JABAIK010000005">
    <property type="protein sequence ID" value="NLS12669.1"/>
    <property type="molecule type" value="Genomic_DNA"/>
</dbReference>